<accession>A0AAD7B0J0</accession>
<dbReference type="EMBL" id="JARKIF010000061">
    <property type="protein sequence ID" value="KAJ7606234.1"/>
    <property type="molecule type" value="Genomic_DNA"/>
</dbReference>
<dbReference type="AlphaFoldDB" id="A0AAD7B0J0"/>
<dbReference type="InterPro" id="IPR032675">
    <property type="entry name" value="LRR_dom_sf"/>
</dbReference>
<organism evidence="1 2">
    <name type="scientific">Roridomyces roridus</name>
    <dbReference type="NCBI Taxonomy" id="1738132"/>
    <lineage>
        <taxon>Eukaryota</taxon>
        <taxon>Fungi</taxon>
        <taxon>Dikarya</taxon>
        <taxon>Basidiomycota</taxon>
        <taxon>Agaricomycotina</taxon>
        <taxon>Agaricomycetes</taxon>
        <taxon>Agaricomycetidae</taxon>
        <taxon>Agaricales</taxon>
        <taxon>Marasmiineae</taxon>
        <taxon>Mycenaceae</taxon>
        <taxon>Roridomyces</taxon>
    </lineage>
</organism>
<evidence type="ECO:0000313" key="2">
    <source>
        <dbReference type="Proteomes" id="UP001221142"/>
    </source>
</evidence>
<sequence length="527" mass="59739">MLCVQCGAAVDVTSAKIPPTTSYSIRNELLTSNLCPLESEVPYIERIIEDHQPRVNALNAQIDILQTALARFVRERNGLVSRAERYRAVLAPIRRLPPELVAEILKLVPFTRGIAYKTIEQPPWTLGHICRSWRETLLQCPLLWRRFTFTASPAAFPPDMIETQLLRAAHSPLAIDFEWDKFTWTSDDRAGVLWNPLLLHSSRWQSLRIRCHDQTTSDIILQLLEVIKGRIPQLEKVEFCVKRRVRPASTKEWDMFSIAPQLSEFLTTEALWDGYSPHFSIPWTQIRRYRGVYSSTHQLDILRKAPNLVDCSIGFDVTLATHGDVMLVLPPLRRLLVEGTSILDHLTAPSLELLVVRGAGPNLLSCIQRSSCNLTTLGITRNSSFSGLIELLKSCPLLTHLFLSSGDVVSSAEAVFMEPLFTGLHVSDSASDTSTSITICPNIEYFGFLWVDDSAFPAEESFFRMIHSRCGPSPSQRLRSIRLLTTFNRGQLVSQTFRDEMRRLEREGRLDVDYFDEEEADACLAQL</sequence>
<proteinExistence type="predicted"/>
<evidence type="ECO:0008006" key="3">
    <source>
        <dbReference type="Google" id="ProtNLM"/>
    </source>
</evidence>
<name>A0AAD7B0J0_9AGAR</name>
<dbReference type="Proteomes" id="UP001221142">
    <property type="component" value="Unassembled WGS sequence"/>
</dbReference>
<keyword evidence="2" id="KW-1185">Reference proteome</keyword>
<protein>
    <recommendedName>
        <fullName evidence="3">F-box domain-containing protein</fullName>
    </recommendedName>
</protein>
<comment type="caution">
    <text evidence="1">The sequence shown here is derived from an EMBL/GenBank/DDBJ whole genome shotgun (WGS) entry which is preliminary data.</text>
</comment>
<dbReference type="Gene3D" id="3.80.10.10">
    <property type="entry name" value="Ribonuclease Inhibitor"/>
    <property type="match status" value="1"/>
</dbReference>
<dbReference type="SUPFAM" id="SSF52047">
    <property type="entry name" value="RNI-like"/>
    <property type="match status" value="1"/>
</dbReference>
<evidence type="ECO:0000313" key="1">
    <source>
        <dbReference type="EMBL" id="KAJ7606234.1"/>
    </source>
</evidence>
<reference evidence="1" key="1">
    <citation type="submission" date="2023-03" db="EMBL/GenBank/DDBJ databases">
        <title>Massive genome expansion in bonnet fungi (Mycena s.s.) driven by repeated elements and novel gene families across ecological guilds.</title>
        <authorList>
            <consortium name="Lawrence Berkeley National Laboratory"/>
            <person name="Harder C.B."/>
            <person name="Miyauchi S."/>
            <person name="Viragh M."/>
            <person name="Kuo A."/>
            <person name="Thoen E."/>
            <person name="Andreopoulos B."/>
            <person name="Lu D."/>
            <person name="Skrede I."/>
            <person name="Drula E."/>
            <person name="Henrissat B."/>
            <person name="Morin E."/>
            <person name="Kohler A."/>
            <person name="Barry K."/>
            <person name="LaButti K."/>
            <person name="Morin E."/>
            <person name="Salamov A."/>
            <person name="Lipzen A."/>
            <person name="Mereny Z."/>
            <person name="Hegedus B."/>
            <person name="Baldrian P."/>
            <person name="Stursova M."/>
            <person name="Weitz H."/>
            <person name="Taylor A."/>
            <person name="Grigoriev I.V."/>
            <person name="Nagy L.G."/>
            <person name="Martin F."/>
            <person name="Kauserud H."/>
        </authorList>
    </citation>
    <scope>NUCLEOTIDE SEQUENCE</scope>
    <source>
        <strain evidence="1">9284</strain>
    </source>
</reference>
<gene>
    <name evidence="1" type="ORF">FB45DRAFT_950898</name>
</gene>